<dbReference type="InterPro" id="IPR013785">
    <property type="entry name" value="Aldolase_TIM"/>
</dbReference>
<dbReference type="AlphaFoldDB" id="A0A3B1DDT4"/>
<evidence type="ECO:0000256" key="5">
    <source>
        <dbReference type="ARBA" id="ARBA00022857"/>
    </source>
</evidence>
<evidence type="ECO:0000256" key="7">
    <source>
        <dbReference type="SAM" id="MobiDB-lite"/>
    </source>
</evidence>
<dbReference type="Pfam" id="PF01207">
    <property type="entry name" value="Dus"/>
    <property type="match status" value="1"/>
</dbReference>
<dbReference type="PROSITE" id="PS01136">
    <property type="entry name" value="UPF0034"/>
    <property type="match status" value="1"/>
</dbReference>
<dbReference type="PANTHER" id="PTHR45846">
    <property type="entry name" value="TRNA-DIHYDROURIDINE(47) SYNTHASE [NAD(P)(+)]-LIKE"/>
    <property type="match status" value="1"/>
</dbReference>
<keyword evidence="6" id="KW-0560">Oxidoreductase</keyword>
<comment type="cofactor">
    <cofactor evidence="1">
        <name>FMN</name>
        <dbReference type="ChEBI" id="CHEBI:58210"/>
    </cofactor>
</comment>
<name>A0A3B1DDT4_9ZZZZ</name>
<keyword evidence="4" id="KW-0819">tRNA processing</keyword>
<dbReference type="CDD" id="cd02801">
    <property type="entry name" value="DUS_like_FMN"/>
    <property type="match status" value="1"/>
</dbReference>
<feature type="compositionally biased region" description="Basic and acidic residues" evidence="7">
    <location>
        <begin position="305"/>
        <end position="314"/>
    </location>
</feature>
<dbReference type="InterPro" id="IPR035587">
    <property type="entry name" value="DUS-like_FMN-bd"/>
</dbReference>
<dbReference type="InterPro" id="IPR018517">
    <property type="entry name" value="tRNA_hU_synthase_CS"/>
</dbReference>
<sequence>MLGIPLQIGPVRLESNLMLAPIAGWCDLAWRVTCRELGGMGLASTDLLNPRGLLTHAETSLDLARTGDLDQPIGMQLYGSDPRLIAEGARWCVDHGATLVDINMGCPVDKVCKKDGGSKLMCMPETAVEIVRQTRAAMPDRVPLTAKMRLGWTDADAGRNVAGALACRLIEEGVALITVHGRTTEQRFKGHCRREGIRRVVEAVGEKTGRYTGEPGGGVPVVGNGDVTSPEETLSMLEETGCAGVMIGRGAFGLPWIFRLAWAAQLRERAKSLSPPKLLPISPTPTPNPGLQSGVGRGVSGVQRRPSELPRTEVRGSGIGSCGEPTETEKIEIVRKYFDRMCEFRDATYALHQLRQKITRLGKSINGSHCRPLKEGIRIATTPAEVHAALERWEAMMGASGS</sequence>
<reference evidence="9" key="1">
    <citation type="submission" date="2018-06" db="EMBL/GenBank/DDBJ databases">
        <authorList>
            <person name="Zhirakovskaya E."/>
        </authorList>
    </citation>
    <scope>NUCLEOTIDE SEQUENCE</scope>
</reference>
<dbReference type="EMBL" id="UOGK01000400">
    <property type="protein sequence ID" value="VAX40489.1"/>
    <property type="molecule type" value="Genomic_DNA"/>
</dbReference>
<dbReference type="Gene3D" id="3.20.20.70">
    <property type="entry name" value="Aldolase class I"/>
    <property type="match status" value="1"/>
</dbReference>
<organism evidence="9">
    <name type="scientific">hydrothermal vent metagenome</name>
    <dbReference type="NCBI Taxonomy" id="652676"/>
    <lineage>
        <taxon>unclassified sequences</taxon>
        <taxon>metagenomes</taxon>
        <taxon>ecological metagenomes</taxon>
    </lineage>
</organism>
<evidence type="ECO:0000256" key="1">
    <source>
        <dbReference type="ARBA" id="ARBA00001917"/>
    </source>
</evidence>
<evidence type="ECO:0000256" key="3">
    <source>
        <dbReference type="ARBA" id="ARBA00022643"/>
    </source>
</evidence>
<keyword evidence="5" id="KW-0521">NADP</keyword>
<evidence type="ECO:0000256" key="6">
    <source>
        <dbReference type="ARBA" id="ARBA00023002"/>
    </source>
</evidence>
<protein>
    <submittedName>
        <fullName evidence="9">tRNA-dihydrouridine synthase DusB</fullName>
    </submittedName>
</protein>
<evidence type="ECO:0000256" key="2">
    <source>
        <dbReference type="ARBA" id="ARBA00022630"/>
    </source>
</evidence>
<dbReference type="GO" id="GO:0050660">
    <property type="term" value="F:flavin adenine dinucleotide binding"/>
    <property type="evidence" value="ECO:0007669"/>
    <property type="project" value="InterPro"/>
</dbReference>
<feature type="domain" description="DUS-like FMN-binding" evidence="8">
    <location>
        <begin position="18"/>
        <end position="260"/>
    </location>
</feature>
<keyword evidence="3" id="KW-0288">FMN</keyword>
<evidence type="ECO:0000259" key="8">
    <source>
        <dbReference type="Pfam" id="PF01207"/>
    </source>
</evidence>
<dbReference type="PANTHER" id="PTHR45846:SF1">
    <property type="entry name" value="TRNA-DIHYDROURIDINE(47) SYNTHASE [NAD(P)(+)]-LIKE"/>
    <property type="match status" value="1"/>
</dbReference>
<gene>
    <name evidence="9" type="ORF">MNBD_PLANCTO03-1826</name>
</gene>
<feature type="region of interest" description="Disordered" evidence="7">
    <location>
        <begin position="277"/>
        <end position="323"/>
    </location>
</feature>
<accession>A0A3B1DDT4</accession>
<evidence type="ECO:0000313" key="9">
    <source>
        <dbReference type="EMBL" id="VAX40489.1"/>
    </source>
</evidence>
<evidence type="ECO:0000256" key="4">
    <source>
        <dbReference type="ARBA" id="ARBA00022694"/>
    </source>
</evidence>
<dbReference type="SUPFAM" id="SSF51395">
    <property type="entry name" value="FMN-linked oxidoreductases"/>
    <property type="match status" value="1"/>
</dbReference>
<proteinExistence type="predicted"/>
<keyword evidence="2" id="KW-0285">Flavoprotein</keyword>
<dbReference type="GO" id="GO:0017150">
    <property type="term" value="F:tRNA dihydrouridine synthase activity"/>
    <property type="evidence" value="ECO:0007669"/>
    <property type="project" value="InterPro"/>
</dbReference>
<dbReference type="GO" id="GO:0003723">
    <property type="term" value="F:RNA binding"/>
    <property type="evidence" value="ECO:0007669"/>
    <property type="project" value="TreeGrafter"/>
</dbReference>